<evidence type="ECO:0000256" key="1">
    <source>
        <dbReference type="ARBA" id="ARBA00022723"/>
    </source>
</evidence>
<comment type="caution">
    <text evidence="5">The sequence shown here is derived from an EMBL/GenBank/DDBJ whole genome shotgun (WGS) entry which is preliminary data.</text>
</comment>
<dbReference type="InterPro" id="IPR013083">
    <property type="entry name" value="Znf_RING/FYVE/PHD"/>
</dbReference>
<reference evidence="5" key="1">
    <citation type="submission" date="2022-03" db="EMBL/GenBank/DDBJ databases">
        <authorList>
            <person name="Martin C."/>
        </authorList>
    </citation>
    <scope>NUCLEOTIDE SEQUENCE</scope>
</reference>
<dbReference type="PANTHER" id="PTHR25462">
    <property type="entry name" value="BONUS, ISOFORM C-RELATED"/>
    <property type="match status" value="1"/>
</dbReference>
<keyword evidence="6" id="KW-1185">Reference proteome</keyword>
<dbReference type="GO" id="GO:0061630">
    <property type="term" value="F:ubiquitin protein ligase activity"/>
    <property type="evidence" value="ECO:0007669"/>
    <property type="project" value="TreeGrafter"/>
</dbReference>
<evidence type="ECO:0000313" key="5">
    <source>
        <dbReference type="EMBL" id="CAH1793384.1"/>
    </source>
</evidence>
<keyword evidence="2" id="KW-0863">Zinc-finger</keyword>
<dbReference type="OrthoDB" id="111250at2759"/>
<feature type="region of interest" description="Disordered" evidence="4">
    <location>
        <begin position="693"/>
        <end position="712"/>
    </location>
</feature>
<dbReference type="Pfam" id="PF00097">
    <property type="entry name" value="zf-C3HC4"/>
    <property type="match status" value="1"/>
</dbReference>
<dbReference type="EMBL" id="CAIIXF020000009">
    <property type="protein sequence ID" value="CAH1793384.1"/>
    <property type="molecule type" value="Genomic_DNA"/>
</dbReference>
<dbReference type="GO" id="GO:0008270">
    <property type="term" value="F:zinc ion binding"/>
    <property type="evidence" value="ECO:0007669"/>
    <property type="project" value="UniProtKB-KW"/>
</dbReference>
<dbReference type="PROSITE" id="PS50119">
    <property type="entry name" value="ZF_BBOX"/>
    <property type="match status" value="1"/>
</dbReference>
<keyword evidence="1" id="KW-0479">Metal-binding</keyword>
<dbReference type="Pfam" id="PF00643">
    <property type="entry name" value="zf-B_box"/>
    <property type="match status" value="1"/>
</dbReference>
<dbReference type="InterPro" id="IPR000315">
    <property type="entry name" value="Znf_B-box"/>
</dbReference>
<dbReference type="PANTHER" id="PTHR25462:SF296">
    <property type="entry name" value="MEIOTIC P26, ISOFORM F"/>
    <property type="match status" value="1"/>
</dbReference>
<name>A0A8J1URC2_OWEFU</name>
<dbReference type="Proteomes" id="UP000749559">
    <property type="component" value="Unassembled WGS sequence"/>
</dbReference>
<gene>
    <name evidence="5" type="ORF">OFUS_LOCUS18239</name>
</gene>
<dbReference type="SMART" id="SM00336">
    <property type="entry name" value="BBOX"/>
    <property type="match status" value="1"/>
</dbReference>
<feature type="compositionally biased region" description="Basic and acidic residues" evidence="4">
    <location>
        <begin position="697"/>
        <end position="712"/>
    </location>
</feature>
<evidence type="ECO:0000313" key="6">
    <source>
        <dbReference type="Proteomes" id="UP000749559"/>
    </source>
</evidence>
<protein>
    <submittedName>
        <fullName evidence="5">Uncharacterized protein</fullName>
    </submittedName>
</protein>
<feature type="compositionally biased region" description="Polar residues" evidence="4">
    <location>
        <begin position="644"/>
        <end position="663"/>
    </location>
</feature>
<feature type="compositionally biased region" description="Basic and acidic residues" evidence="4">
    <location>
        <begin position="606"/>
        <end position="627"/>
    </location>
</feature>
<dbReference type="PROSITE" id="PS50089">
    <property type="entry name" value="ZF_RING_2"/>
    <property type="match status" value="1"/>
</dbReference>
<dbReference type="Gene3D" id="3.30.160.60">
    <property type="entry name" value="Classic Zinc Finger"/>
    <property type="match status" value="1"/>
</dbReference>
<dbReference type="SMART" id="SM00184">
    <property type="entry name" value="RING"/>
    <property type="match status" value="1"/>
</dbReference>
<dbReference type="AlphaFoldDB" id="A0A8J1URC2"/>
<dbReference type="InterPro" id="IPR018957">
    <property type="entry name" value="Znf_C3HC4_RING-type"/>
</dbReference>
<sequence>MAQAFPSMTEEIIGCIECIICKEDMIDPKDLPCQHTFCLKCIEKVVETNAPSRRIPCPVCRDIWEVPPNGPTELKTHRLMNQLLNIKKKRDAGSKTKTKICEKHPDEPLKLFCKTDNSILCYECLVKHHFGHNYIEIAQGAELHEMKLRTKIEASVKMLRKRADILEVEKDLLKQVHADRLSVEEAIKEAFNSIIKSITKHQNTEIDEECLRNSIATKESKLAKLDAIKIESGHVDIIRICETLDHEHEGLPKSFNNQAAIILALRYKPSTISEGHVVFGKLAAEKQPLHVPIGQLTPIQLEELSSKRLAHGELSSGRSALEDLPGELINKQTTPEKLSSVQIAHGEFPRRQLHSPEEQIVLRQYFPGEHSPGEPVPRQTDPRGEFSTSEEPAFELIGPGQTPPRQHSTPETLDPPKELVLNISDQRTPVEYAWNIGPGSLPPKLTIRQINPPGQPPPEQITKGELEQHELIVQGQLNHENVDDIYPADFCQDTLSPKQPSSLDDISLGQLAAEQNRTSFKSELESLVEQNLFLDSIQPADNFPIQLIDIAPHQVYSDQHFQRDLAPEPRHPGQLPKTLSNNSKCLARARASNNERTPKLTTNNKTSKEGLPRLVKTPDEGRVEKANRPQANTKDAEAVHSKVPSESITTYSNTSKNNTPMESTESDTHNTMIHARGQHRSELDVYLEQDIYTSNNFDHERIKKSDATDKSP</sequence>
<dbReference type="InterPro" id="IPR001841">
    <property type="entry name" value="Znf_RING"/>
</dbReference>
<dbReference type="GO" id="GO:0005654">
    <property type="term" value="C:nucleoplasm"/>
    <property type="evidence" value="ECO:0007669"/>
    <property type="project" value="TreeGrafter"/>
</dbReference>
<keyword evidence="3" id="KW-0862">Zinc</keyword>
<feature type="region of interest" description="Disordered" evidence="4">
    <location>
        <begin position="367"/>
        <end position="415"/>
    </location>
</feature>
<feature type="compositionally biased region" description="Polar residues" evidence="4">
    <location>
        <begin position="591"/>
        <end position="605"/>
    </location>
</feature>
<accession>A0A8J1URC2</accession>
<organism evidence="5 6">
    <name type="scientific">Owenia fusiformis</name>
    <name type="common">Polychaete worm</name>
    <dbReference type="NCBI Taxonomy" id="6347"/>
    <lineage>
        <taxon>Eukaryota</taxon>
        <taxon>Metazoa</taxon>
        <taxon>Spiralia</taxon>
        <taxon>Lophotrochozoa</taxon>
        <taxon>Annelida</taxon>
        <taxon>Polychaeta</taxon>
        <taxon>Sedentaria</taxon>
        <taxon>Canalipalpata</taxon>
        <taxon>Sabellida</taxon>
        <taxon>Oweniida</taxon>
        <taxon>Oweniidae</taxon>
        <taxon>Owenia</taxon>
    </lineage>
</organism>
<evidence type="ECO:0000256" key="3">
    <source>
        <dbReference type="ARBA" id="ARBA00022833"/>
    </source>
</evidence>
<dbReference type="PROSITE" id="PS00518">
    <property type="entry name" value="ZF_RING_1"/>
    <property type="match status" value="1"/>
</dbReference>
<dbReference type="SUPFAM" id="SSF57845">
    <property type="entry name" value="B-box zinc-binding domain"/>
    <property type="match status" value="1"/>
</dbReference>
<proteinExistence type="predicted"/>
<evidence type="ECO:0000256" key="4">
    <source>
        <dbReference type="SAM" id="MobiDB-lite"/>
    </source>
</evidence>
<evidence type="ECO:0000256" key="2">
    <source>
        <dbReference type="ARBA" id="ARBA00022771"/>
    </source>
</evidence>
<dbReference type="SUPFAM" id="SSF57850">
    <property type="entry name" value="RING/U-box"/>
    <property type="match status" value="1"/>
</dbReference>
<dbReference type="InterPro" id="IPR017907">
    <property type="entry name" value="Znf_RING_CS"/>
</dbReference>
<feature type="region of interest" description="Disordered" evidence="4">
    <location>
        <begin position="589"/>
        <end position="669"/>
    </location>
</feature>
<dbReference type="Gene3D" id="3.30.40.10">
    <property type="entry name" value="Zinc/RING finger domain, C3HC4 (zinc finger)"/>
    <property type="match status" value="1"/>
</dbReference>
<dbReference type="InterPro" id="IPR047153">
    <property type="entry name" value="TRIM45/56/19-like"/>
</dbReference>